<keyword evidence="1" id="KW-0732">Signal</keyword>
<proteinExistence type="predicted"/>
<feature type="chain" id="PRO_5004588263" description="Lipoprotein" evidence="1">
    <location>
        <begin position="21"/>
        <end position="140"/>
    </location>
</feature>
<reference evidence="3" key="2">
    <citation type="submission" date="2013-07" db="EMBL/GenBank/DDBJ databases">
        <authorList>
            <person name="Morais-Silva F.O."/>
            <person name="Rezende A.M."/>
            <person name="Pimentel C."/>
            <person name="Resende D.M."/>
            <person name="Santos C.I."/>
            <person name="Clemente C."/>
            <person name="de Oliveira L.M."/>
            <person name="da Silva S.M."/>
            <person name="Costa D.A."/>
            <person name="Varela-Raposo A."/>
            <person name="Horacio E.C.A."/>
            <person name="Matos M."/>
            <person name="Flores O."/>
            <person name="Ruiz J.C."/>
            <person name="Rodrigues-Pousada C."/>
        </authorList>
    </citation>
    <scope>NUCLEOTIDE SEQUENCE [LARGE SCALE GENOMIC DNA]</scope>
    <source>
        <strain evidence="3">ATCC 19364 / DSM 1382 / NCIMB 9332 / VKM B-1759</strain>
    </source>
</reference>
<dbReference type="EMBL" id="CP006585">
    <property type="protein sequence ID" value="AGW13761.1"/>
    <property type="molecule type" value="Genomic_DNA"/>
</dbReference>
<gene>
    <name evidence="2" type="ORF">DGI_1985</name>
</gene>
<evidence type="ECO:0000313" key="3">
    <source>
        <dbReference type="Proteomes" id="UP000016587"/>
    </source>
</evidence>
<keyword evidence="3" id="KW-1185">Reference proteome</keyword>
<organism evidence="2 3">
    <name type="scientific">Megalodesulfovibrio gigas (strain ATCC 19364 / DSM 1382 / NCIMB 9332 / VKM B-1759)</name>
    <name type="common">Desulfovibrio gigas</name>
    <dbReference type="NCBI Taxonomy" id="1121448"/>
    <lineage>
        <taxon>Bacteria</taxon>
        <taxon>Pseudomonadati</taxon>
        <taxon>Thermodesulfobacteriota</taxon>
        <taxon>Desulfovibrionia</taxon>
        <taxon>Desulfovibrionales</taxon>
        <taxon>Desulfovibrionaceae</taxon>
        <taxon>Megalodesulfovibrio</taxon>
    </lineage>
</organism>
<accession>T2GCB4</accession>
<dbReference type="KEGG" id="dgg:DGI_1985"/>
<dbReference type="AlphaFoldDB" id="T2GCB4"/>
<reference evidence="2 3" key="1">
    <citation type="journal article" date="2013" name="J. Bacteriol.">
        <title>Roles of HynAB and Ech, the only two hydrogenases found in the model sulfate reducer Desulfovibrio gigas.</title>
        <authorList>
            <person name="Morais-Silva F.O."/>
            <person name="Santos C.I."/>
            <person name="Rodrigues R."/>
            <person name="Pereira I.A."/>
            <person name="Rodrigues-Pousada C."/>
        </authorList>
    </citation>
    <scope>NUCLEOTIDE SEQUENCE [LARGE SCALE GENOMIC DNA]</scope>
    <source>
        <strain evidence="3">ATCC 19364 / DSM 1382 / NCIMB 9332 / VKM B-1759</strain>
    </source>
</reference>
<sequence length="140" mass="15435">MRIFCVIACVACLLTAGCAASRQGDDKAALAAAVAEFEAVCRQQAARHLDKRQADSLCRCVAENHRLQLHPDELRLLIRDYRGEFSEDARLQNNDLNQLAMHDALVAEACLENPSFRAGPRAYAAPWERPGRARMTASAP</sequence>
<evidence type="ECO:0000313" key="2">
    <source>
        <dbReference type="EMBL" id="AGW13761.1"/>
    </source>
</evidence>
<name>T2GCB4_MEGG1</name>
<evidence type="ECO:0008006" key="4">
    <source>
        <dbReference type="Google" id="ProtNLM"/>
    </source>
</evidence>
<dbReference type="PROSITE" id="PS51257">
    <property type="entry name" value="PROKAR_LIPOPROTEIN"/>
    <property type="match status" value="1"/>
</dbReference>
<dbReference type="RefSeq" id="WP_021760658.1">
    <property type="nucleotide sequence ID" value="NC_022444.1"/>
</dbReference>
<dbReference type="HOGENOM" id="CLU_1831925_0_0_7"/>
<protein>
    <recommendedName>
        <fullName evidence="4">Lipoprotein</fullName>
    </recommendedName>
</protein>
<dbReference type="Proteomes" id="UP000016587">
    <property type="component" value="Chromosome"/>
</dbReference>
<evidence type="ECO:0000256" key="1">
    <source>
        <dbReference type="SAM" id="SignalP"/>
    </source>
</evidence>
<feature type="signal peptide" evidence="1">
    <location>
        <begin position="1"/>
        <end position="20"/>
    </location>
</feature>